<protein>
    <recommendedName>
        <fullName evidence="4">Integrase catalytic domain-containing protein</fullName>
    </recommendedName>
</protein>
<organism evidence="2 3">
    <name type="scientific">Methylobacterium hispanicum</name>
    <dbReference type="NCBI Taxonomy" id="270350"/>
    <lineage>
        <taxon>Bacteria</taxon>
        <taxon>Pseudomonadati</taxon>
        <taxon>Pseudomonadota</taxon>
        <taxon>Alphaproteobacteria</taxon>
        <taxon>Hyphomicrobiales</taxon>
        <taxon>Methylobacteriaceae</taxon>
        <taxon>Methylobacterium</taxon>
    </lineage>
</organism>
<gene>
    <name evidence="2" type="ORF">BHAOGJBA_5576</name>
</gene>
<sequence>MTQLELFPVQSDSLAPADPPALSELTEAQRARAGRRLAYVQALEGLPAGACGADAVPAAFAAVGREVDDVKWPSLRQVRRWQRLLRTSGGQVAALADRRRSVPARPRWAAWIGSVADEAAAQARLRPAPSLSLLTQAALQRCREEALARGCAPDQVPAPGTLRRMIRARMRPPARGSAAPARQVFRFLHMSSGHPLGEVVVGEETLDIALPELDTDRVHLLTARDAYSGVTVAARLSTTEPDGDAVLGLFGARPAAATPEPLGVARLCLGLPDALLLDHAPRFRSESVLRSAAALGIELRFGPAASAGGAAPAAGLGQWLAATGAAVATADGLMAAVQDWLSQHDLGRSRRDGRTPLDRWQEGVTRYPIRLGAAAAPARMPGAGAGA</sequence>
<reference evidence="2" key="2">
    <citation type="submission" date="2021-08" db="EMBL/GenBank/DDBJ databases">
        <authorList>
            <person name="Tani A."/>
            <person name="Ola A."/>
            <person name="Ogura Y."/>
            <person name="Katsura K."/>
            <person name="Hayashi T."/>
        </authorList>
    </citation>
    <scope>NUCLEOTIDE SEQUENCE</scope>
    <source>
        <strain evidence="2">DSM 16372</strain>
    </source>
</reference>
<dbReference type="EMBL" id="BPQO01000035">
    <property type="protein sequence ID" value="GJD92023.1"/>
    <property type="molecule type" value="Genomic_DNA"/>
</dbReference>
<dbReference type="AlphaFoldDB" id="A0AAV4ZV82"/>
<evidence type="ECO:0000256" key="1">
    <source>
        <dbReference type="SAM" id="MobiDB-lite"/>
    </source>
</evidence>
<dbReference type="RefSeq" id="WP_066927218.1">
    <property type="nucleotide sequence ID" value="NZ_BPQO01000035.1"/>
</dbReference>
<dbReference type="Proteomes" id="UP001055247">
    <property type="component" value="Unassembled WGS sequence"/>
</dbReference>
<proteinExistence type="predicted"/>
<keyword evidence="3" id="KW-1185">Reference proteome</keyword>
<evidence type="ECO:0000313" key="3">
    <source>
        <dbReference type="Proteomes" id="UP001055247"/>
    </source>
</evidence>
<accession>A0AAV4ZV82</accession>
<comment type="caution">
    <text evidence="2">The sequence shown here is derived from an EMBL/GenBank/DDBJ whole genome shotgun (WGS) entry which is preliminary data.</text>
</comment>
<name>A0AAV4ZV82_9HYPH</name>
<evidence type="ECO:0008006" key="4">
    <source>
        <dbReference type="Google" id="ProtNLM"/>
    </source>
</evidence>
<feature type="region of interest" description="Disordered" evidence="1">
    <location>
        <begin position="1"/>
        <end position="20"/>
    </location>
</feature>
<reference evidence="2" key="1">
    <citation type="journal article" date="2016" name="Front. Microbiol.">
        <title>Genome Sequence of the Piezophilic, Mesophilic Sulfate-Reducing Bacterium Desulfovibrio indicus J2T.</title>
        <authorList>
            <person name="Cao J."/>
            <person name="Maignien L."/>
            <person name="Shao Z."/>
            <person name="Alain K."/>
            <person name="Jebbar M."/>
        </authorList>
    </citation>
    <scope>NUCLEOTIDE SEQUENCE</scope>
    <source>
        <strain evidence="2">DSM 16372</strain>
    </source>
</reference>
<evidence type="ECO:0000313" key="2">
    <source>
        <dbReference type="EMBL" id="GJD92023.1"/>
    </source>
</evidence>